<proteinExistence type="predicted"/>
<comment type="caution">
    <text evidence="1">The sequence shown here is derived from an EMBL/GenBank/DDBJ whole genome shotgun (WGS) entry which is preliminary data.</text>
</comment>
<name>A0A1G1KQF8_9BACT</name>
<dbReference type="AlphaFoldDB" id="A0A1G1KQF8"/>
<evidence type="ECO:0000313" key="2">
    <source>
        <dbReference type="Proteomes" id="UP000178187"/>
    </source>
</evidence>
<sequence>MAAQGVVLIKFYCSCLFIFGIREKNCNRTKNFDIPACIIEYLHVLFKQLIINLFNYSYT</sequence>
<evidence type="ECO:0000313" key="1">
    <source>
        <dbReference type="EMBL" id="OGW95136.1"/>
    </source>
</evidence>
<organism evidence="1 2">
    <name type="scientific">Candidatus Danuiimicrobium aquiferis</name>
    <dbReference type="NCBI Taxonomy" id="1801832"/>
    <lineage>
        <taxon>Bacteria</taxon>
        <taxon>Pseudomonadati</taxon>
        <taxon>Candidatus Omnitrophota</taxon>
        <taxon>Candidatus Danuiimicrobium</taxon>
    </lineage>
</organism>
<dbReference type="EMBL" id="MHFR01000068">
    <property type="protein sequence ID" value="OGW95136.1"/>
    <property type="molecule type" value="Genomic_DNA"/>
</dbReference>
<accession>A0A1G1KQF8</accession>
<protein>
    <submittedName>
        <fullName evidence="1">Uncharacterized protein</fullName>
    </submittedName>
</protein>
<dbReference type="Proteomes" id="UP000178187">
    <property type="component" value="Unassembled WGS sequence"/>
</dbReference>
<gene>
    <name evidence="1" type="ORF">A3G33_04180</name>
</gene>
<reference evidence="1 2" key="1">
    <citation type="journal article" date="2016" name="Nat. Commun.">
        <title>Thousands of microbial genomes shed light on interconnected biogeochemical processes in an aquifer system.</title>
        <authorList>
            <person name="Anantharaman K."/>
            <person name="Brown C.T."/>
            <person name="Hug L.A."/>
            <person name="Sharon I."/>
            <person name="Castelle C.J."/>
            <person name="Probst A.J."/>
            <person name="Thomas B.C."/>
            <person name="Singh A."/>
            <person name="Wilkins M.J."/>
            <person name="Karaoz U."/>
            <person name="Brodie E.L."/>
            <person name="Williams K.H."/>
            <person name="Hubbard S.S."/>
            <person name="Banfield J.F."/>
        </authorList>
    </citation>
    <scope>NUCLEOTIDE SEQUENCE [LARGE SCALE GENOMIC DNA]</scope>
</reference>